<accession>E3SL83</accession>
<dbReference type="Proteomes" id="UP000006527">
    <property type="component" value="Segment"/>
</dbReference>
<keyword evidence="1" id="KW-1194">Viral DNA replication</keyword>
<gene>
    <name evidence="3" type="primary">gp45</name>
    <name evidence="3" type="ORF">SSSM7_165</name>
</gene>
<protein>
    <recommendedName>
        <fullName evidence="1">Sliding clamp</fullName>
    </recommendedName>
    <alternativeName>
        <fullName evidence="1">DNA polymerase accessory protein Gp45</fullName>
    </alternativeName>
    <alternativeName>
        <fullName evidence="1">DNA polymerase clamp</fullName>
    </alternativeName>
</protein>
<dbReference type="EMBL" id="GU071098">
    <property type="protein sequence ID" value="ADO98231.1"/>
    <property type="molecule type" value="Genomic_DNA"/>
</dbReference>
<evidence type="ECO:0000313" key="3">
    <source>
        <dbReference type="EMBL" id="ADO98231.1"/>
    </source>
</evidence>
<name>E3SL83_9CAUD</name>
<dbReference type="KEGG" id="vg:10328734"/>
<dbReference type="GO" id="GO:0006260">
    <property type="term" value="P:DNA replication"/>
    <property type="evidence" value="ECO:0007669"/>
    <property type="project" value="UniProtKB-KW"/>
</dbReference>
<dbReference type="HAMAP" id="MF_04161">
    <property type="entry name" value="Sliding_clamp_T4"/>
    <property type="match status" value="1"/>
</dbReference>
<dbReference type="Gene3D" id="3.70.10.10">
    <property type="match status" value="1"/>
</dbReference>
<dbReference type="GO" id="GO:0030337">
    <property type="term" value="F:DNA polymerase processivity factor activity"/>
    <property type="evidence" value="ECO:0007669"/>
    <property type="project" value="UniProtKB-UniRule"/>
</dbReference>
<keyword evidence="4" id="KW-1185">Reference proteome</keyword>
<comment type="function">
    <text evidence="1">Sliding clamp that encircles the genomic DNA and links the DNA polymerase to the template to control the processivity of DNA synthesis. Responsible for tethering the catalytic subunit of DNA polymerase to DNA during high-speed replication. Interaction with the sliding-clamp-loader opens the sliding clamp so that it can be loaded around the DNA template. During transcription, encircles the DNA and tethers host RNA polymerase (RNAP) to it.</text>
</comment>
<keyword evidence="1" id="KW-1195">Viral transcription</keyword>
<evidence type="ECO:0000259" key="2">
    <source>
        <dbReference type="Pfam" id="PF09116"/>
    </source>
</evidence>
<evidence type="ECO:0000256" key="1">
    <source>
        <dbReference type="HAMAP-Rule" id="MF_04161"/>
    </source>
</evidence>
<reference evidence="3 4" key="1">
    <citation type="journal article" date="2010" name="Environ. Microbiol.">
        <title>Genomic analysis of oceanic cyanobacterial myoviruses compared with T4-like myoviruses from diverse hosts and environments.</title>
        <authorList>
            <person name="Sullivan M.B."/>
            <person name="Huang K.H."/>
            <person name="Ignacio-Espinoza J.C."/>
            <person name="Berlin A.M."/>
            <person name="Kelly L."/>
            <person name="Weigele P.R."/>
            <person name="DeFrancesco A.S."/>
            <person name="Kern S.E."/>
            <person name="Thompson L.R."/>
            <person name="Young S."/>
            <person name="Yandava C."/>
            <person name="Fu R."/>
            <person name="Krastins B."/>
            <person name="Chase M."/>
            <person name="Sarracino D."/>
            <person name="Osburne M.S."/>
            <person name="Henn M.R."/>
            <person name="Chisholm S.W."/>
        </authorList>
    </citation>
    <scope>NUCLEOTIDE SEQUENCE [LARGE SCALE GENOMIC DNA]</scope>
    <source>
        <strain evidence="3">8109-3</strain>
    </source>
</reference>
<sequence>MTTATKIPMKLSDRTINLLKNFASINQSILFKQGKSLRTISVMKNILAEANIDEDIPQEFGVYDLSQFLNSLGLFQDPELNFTGQSFVNIKEGKQKSKYFFADPSVIVSPPEKSITLPSVDVEFTLKSSQLDRLLKAAAVYHLTDLSVVGDGSEIKMVVSDRKNDTSNDFSIVVGETTKKFGLHFKVENMKIVPGTYEVKISRKLLSQFKSCEYDLTYYIALEPDLTWED</sequence>
<dbReference type="RefSeq" id="YP_004324218.1">
    <property type="nucleotide sequence ID" value="NC_015287.1"/>
</dbReference>
<dbReference type="InterPro" id="IPR046938">
    <property type="entry name" value="DNA_clamp_sf"/>
</dbReference>
<dbReference type="GO" id="GO:0039693">
    <property type="term" value="P:viral DNA genome replication"/>
    <property type="evidence" value="ECO:0007669"/>
    <property type="project" value="UniProtKB-UniRule"/>
</dbReference>
<comment type="similarity">
    <text evidence="1">Belongs to the Tevenvirinae sliding clamp family.</text>
</comment>
<dbReference type="InterPro" id="IPR015200">
    <property type="entry name" value="Sliding_clamp_C"/>
</dbReference>
<dbReference type="OrthoDB" id="7567at10239"/>
<comment type="subunit">
    <text evidence="1">Homotrimer. Interacts with the viral DNA polymerase; this interaction constitutes the polymerase holoenzyme. Interacts with the sliding-clamp-loader; this interaction allows the sliding-clamp-loader to open the sliding clamp. Interacts with the viral DNA ligase. Part of the replicase complex that includes the DNA polymerase, the polymerase clamp, the clamp loader complex, the single-stranded DNA binding protein, the primase, the helicase and the helicase assembly factor. Interacts with the viral RNA polymerase (RNAP). Part of the transcription activation complex containing host RNAP, the viral RNA polymerase sigma-like factor, the late transcription coactivator, and the sliding clamp.</text>
</comment>
<evidence type="ECO:0000313" key="4">
    <source>
        <dbReference type="Proteomes" id="UP000006527"/>
    </source>
</evidence>
<dbReference type="GO" id="GO:0019083">
    <property type="term" value="P:viral transcription"/>
    <property type="evidence" value="ECO:0007669"/>
    <property type="project" value="UniProtKB-UniRule"/>
</dbReference>
<keyword evidence="1" id="KW-0235">DNA replication</keyword>
<dbReference type="InterPro" id="IPR046389">
    <property type="entry name" value="Sliding_clamp_T4"/>
</dbReference>
<dbReference type="Pfam" id="PF09116">
    <property type="entry name" value="gp45-slide_C"/>
    <property type="match status" value="1"/>
</dbReference>
<dbReference type="GeneID" id="10328734"/>
<feature type="domain" description="Sliding clamp C-terminal" evidence="2">
    <location>
        <begin position="123"/>
        <end position="223"/>
    </location>
</feature>
<proteinExistence type="inferred from homology"/>
<organism evidence="3 4">
    <name type="scientific">Synechococcus phage S-SSM7</name>
    <dbReference type="NCBI Taxonomy" id="445686"/>
    <lineage>
        <taxon>Viruses</taxon>
        <taxon>Duplodnaviria</taxon>
        <taxon>Heunggongvirae</taxon>
        <taxon>Uroviricota</taxon>
        <taxon>Caudoviricetes</taxon>
        <taxon>Pantevenvirales</taxon>
        <taxon>Kyanoviridae</taxon>
        <taxon>Lipsvirus</taxon>
        <taxon>Lipsvirus ssm7</taxon>
    </lineage>
</organism>
<dbReference type="SUPFAM" id="SSF55979">
    <property type="entry name" value="DNA clamp"/>
    <property type="match status" value="2"/>
</dbReference>